<proteinExistence type="predicted"/>
<name>A0A2P2Q2C1_RHIMU</name>
<dbReference type="EMBL" id="GGEC01080656">
    <property type="protein sequence ID" value="MBX61140.1"/>
    <property type="molecule type" value="Transcribed_RNA"/>
</dbReference>
<dbReference type="AlphaFoldDB" id="A0A2P2Q2C1"/>
<organism evidence="1">
    <name type="scientific">Rhizophora mucronata</name>
    <name type="common">Asiatic mangrove</name>
    <dbReference type="NCBI Taxonomy" id="61149"/>
    <lineage>
        <taxon>Eukaryota</taxon>
        <taxon>Viridiplantae</taxon>
        <taxon>Streptophyta</taxon>
        <taxon>Embryophyta</taxon>
        <taxon>Tracheophyta</taxon>
        <taxon>Spermatophyta</taxon>
        <taxon>Magnoliopsida</taxon>
        <taxon>eudicotyledons</taxon>
        <taxon>Gunneridae</taxon>
        <taxon>Pentapetalae</taxon>
        <taxon>rosids</taxon>
        <taxon>fabids</taxon>
        <taxon>Malpighiales</taxon>
        <taxon>Rhizophoraceae</taxon>
        <taxon>Rhizophora</taxon>
    </lineage>
</organism>
<accession>A0A2P2Q2C1</accession>
<protein>
    <submittedName>
        <fullName evidence="1">Uncharacterized protein</fullName>
    </submittedName>
</protein>
<evidence type="ECO:0000313" key="1">
    <source>
        <dbReference type="EMBL" id="MBX61140.1"/>
    </source>
</evidence>
<reference evidence="1" key="1">
    <citation type="submission" date="2018-02" db="EMBL/GenBank/DDBJ databases">
        <title>Rhizophora mucronata_Transcriptome.</title>
        <authorList>
            <person name="Meera S.P."/>
            <person name="Sreeshan A."/>
            <person name="Augustine A."/>
        </authorList>
    </citation>
    <scope>NUCLEOTIDE SEQUENCE</scope>
    <source>
        <tissue evidence="1">Leaf</tissue>
    </source>
</reference>
<sequence length="18" mass="2127">MSNHNYSSLVPVIQIRRL</sequence>